<keyword evidence="2" id="KW-0472">Membrane</keyword>
<evidence type="ECO:0000256" key="2">
    <source>
        <dbReference type="SAM" id="Phobius"/>
    </source>
</evidence>
<dbReference type="InterPro" id="IPR029058">
    <property type="entry name" value="AB_hydrolase_fold"/>
</dbReference>
<evidence type="ECO:0000313" key="4">
    <source>
        <dbReference type="EMBL" id="MBC5582376.1"/>
    </source>
</evidence>
<feature type="transmembrane region" description="Helical" evidence="2">
    <location>
        <begin position="444"/>
        <end position="462"/>
    </location>
</feature>
<feature type="transmembrane region" description="Helical" evidence="2">
    <location>
        <begin position="482"/>
        <end position="506"/>
    </location>
</feature>
<keyword evidence="5" id="KW-1185">Reference proteome</keyword>
<dbReference type="EMBL" id="JACONZ010000005">
    <property type="protein sequence ID" value="MBC5582376.1"/>
    <property type="molecule type" value="Genomic_DNA"/>
</dbReference>
<name>A0A923REM6_9FIRM</name>
<proteinExistence type="inferred from homology"/>
<protein>
    <submittedName>
        <fullName evidence="4">Dienelactone hydrolase family protein</fullName>
    </submittedName>
</protein>
<feature type="transmembrane region" description="Helical" evidence="2">
    <location>
        <begin position="399"/>
        <end position="424"/>
    </location>
</feature>
<comment type="caution">
    <text evidence="4">The sequence shown here is derived from an EMBL/GenBank/DDBJ whole genome shotgun (WGS) entry which is preliminary data.</text>
</comment>
<dbReference type="PANTHER" id="PTHR22946">
    <property type="entry name" value="DIENELACTONE HYDROLASE DOMAIN-CONTAINING PROTEIN-RELATED"/>
    <property type="match status" value="1"/>
</dbReference>
<feature type="transmembrane region" description="Helical" evidence="2">
    <location>
        <begin position="667"/>
        <end position="693"/>
    </location>
</feature>
<feature type="transmembrane region" description="Helical" evidence="2">
    <location>
        <begin position="574"/>
        <end position="595"/>
    </location>
</feature>
<dbReference type="RefSeq" id="WP_186888739.1">
    <property type="nucleotide sequence ID" value="NZ_JACONZ010000005.1"/>
</dbReference>
<keyword evidence="2" id="KW-1133">Transmembrane helix</keyword>
<dbReference type="InterPro" id="IPR000073">
    <property type="entry name" value="AB_hydrolase_1"/>
</dbReference>
<organism evidence="4 5">
    <name type="scientific">Anaerofilum hominis</name>
    <dbReference type="NCBI Taxonomy" id="2763016"/>
    <lineage>
        <taxon>Bacteria</taxon>
        <taxon>Bacillati</taxon>
        <taxon>Bacillota</taxon>
        <taxon>Clostridia</taxon>
        <taxon>Eubacteriales</taxon>
        <taxon>Oscillospiraceae</taxon>
        <taxon>Anaerofilum</taxon>
    </lineage>
</organism>
<dbReference type="Gene3D" id="3.40.50.1820">
    <property type="entry name" value="alpha/beta hydrolase"/>
    <property type="match status" value="1"/>
</dbReference>
<evidence type="ECO:0000259" key="3">
    <source>
        <dbReference type="Pfam" id="PF12697"/>
    </source>
</evidence>
<dbReference type="AlphaFoldDB" id="A0A923REM6"/>
<evidence type="ECO:0000313" key="5">
    <source>
        <dbReference type="Proteomes" id="UP000659630"/>
    </source>
</evidence>
<dbReference type="InterPro" id="IPR050261">
    <property type="entry name" value="FrsA_esterase"/>
</dbReference>
<comment type="similarity">
    <text evidence="1">Belongs to the AB hydrolase superfamily. FUS2 hydrolase family.</text>
</comment>
<keyword evidence="4" id="KW-0378">Hydrolase</keyword>
<feature type="domain" description="AB hydrolase-1" evidence="3">
    <location>
        <begin position="76"/>
        <end position="197"/>
    </location>
</feature>
<accession>A0A923REM6</accession>
<dbReference type="Pfam" id="PF12697">
    <property type="entry name" value="Abhydrolase_6"/>
    <property type="match status" value="1"/>
</dbReference>
<keyword evidence="2" id="KW-0812">Transmembrane</keyword>
<gene>
    <name evidence="4" type="ORF">H8S23_12755</name>
</gene>
<reference evidence="4" key="1">
    <citation type="submission" date="2020-08" db="EMBL/GenBank/DDBJ databases">
        <title>Genome public.</title>
        <authorList>
            <person name="Liu C."/>
            <person name="Sun Q."/>
        </authorList>
    </citation>
    <scope>NUCLEOTIDE SEQUENCE</scope>
    <source>
        <strain evidence="4">BX8</strain>
    </source>
</reference>
<sequence length="704" mass="78408">MEKNRWFSLKTKAGAGRVMALCMAAVLLFGFCAHWIASGGGAVKITRLTLDVRGSSVDADLYYPAGTDSSDRLPAVVIAHGGGVSKGVTQGLAEEFARRGYVVLNPSAFGAGISEQPVIDDYGLDPEQFSIASTTGVMDAVEYLRTLAFVDQTRIGVVGHSLGALRTMLAAVKDCGNHTFNDLMINVLYDTFGQRFTEQEIYRDAAQLAGERLNADQLAHYQEIEAEIRAQYDTRIKSICLLGSDGTMVISLTPAEVAGYTVDRSVQTNFGIILGVWDHNIPAFEGRDRSQEYWHTTEEVENNQWYILDTSEQTGFMPGAIFDISVTDNEQLKAGIEARSARVFNFIEETHSKNFYSAQAAAYTVKYMEQTLGYNCGELEAADTQPLPADNIIYLWRELFNLGAMLAMVALVMATIAFLAKTEFFRSCIPEKKAAVGQISRKKYWLFSGVTVIITFAAMYATNNLSPPELPSFKALPLFASWWLTVLFLVILAVCSAIFLIVYSVSDKKAHGQTNLGLLNIKQKPRSLLKILLAGVIVIAVAYGSLTVLQYLFNEDYRWWMASFSEMRAEYWRWLWRYALLMLPSFLVIGAATNYTVRTDIPQWRDTAVTVVVNSLGVWLLCLVNYLSLRSSGVMLSDFISSYGFLVIVPITVYITRKAYLLTNSIWFGAVTNAFLLSWSLISSCGLHCNFYYGQNWITNFFGM</sequence>
<dbReference type="Proteomes" id="UP000659630">
    <property type="component" value="Unassembled WGS sequence"/>
</dbReference>
<feature type="transmembrane region" description="Helical" evidence="2">
    <location>
        <begin position="607"/>
        <end position="628"/>
    </location>
</feature>
<evidence type="ECO:0000256" key="1">
    <source>
        <dbReference type="ARBA" id="ARBA00038115"/>
    </source>
</evidence>
<dbReference type="GO" id="GO:0016787">
    <property type="term" value="F:hydrolase activity"/>
    <property type="evidence" value="ECO:0007669"/>
    <property type="project" value="UniProtKB-KW"/>
</dbReference>
<feature type="transmembrane region" description="Helical" evidence="2">
    <location>
        <begin position="527"/>
        <end position="554"/>
    </location>
</feature>
<dbReference type="SUPFAM" id="SSF53474">
    <property type="entry name" value="alpha/beta-Hydrolases"/>
    <property type="match status" value="1"/>
</dbReference>
<feature type="transmembrane region" description="Helical" evidence="2">
    <location>
        <begin position="634"/>
        <end position="655"/>
    </location>
</feature>